<keyword evidence="8" id="KW-1185">Reference proteome</keyword>
<evidence type="ECO:0000256" key="4">
    <source>
        <dbReference type="ARBA" id="ARBA00049872"/>
    </source>
</evidence>
<evidence type="ECO:0000256" key="1">
    <source>
        <dbReference type="ARBA" id="ARBA00004948"/>
    </source>
</evidence>
<evidence type="ECO:0000256" key="3">
    <source>
        <dbReference type="ARBA" id="ARBA00023002"/>
    </source>
</evidence>
<dbReference type="PANTHER" id="PTHR13847">
    <property type="entry name" value="SARCOSINE DEHYDROGENASE-RELATED"/>
    <property type="match status" value="1"/>
</dbReference>
<keyword evidence="3" id="KW-0560">Oxidoreductase</keyword>
<dbReference type="GO" id="GO:0050660">
    <property type="term" value="F:flavin adenine dinucleotide binding"/>
    <property type="evidence" value="ECO:0007669"/>
    <property type="project" value="InterPro"/>
</dbReference>
<dbReference type="GO" id="GO:0043799">
    <property type="term" value="F:glycine oxidase activity"/>
    <property type="evidence" value="ECO:0007669"/>
    <property type="project" value="UniProtKB-EC"/>
</dbReference>
<dbReference type="STRING" id="471514.AN477_21695"/>
<name>A0A0P9CP36_9BACL</name>
<feature type="domain" description="FAD dependent oxidoreductase" evidence="6">
    <location>
        <begin position="6"/>
        <end position="347"/>
    </location>
</feature>
<comment type="pathway">
    <text evidence="1">Cofactor biosynthesis; thiamine diphosphate biosynthesis.</text>
</comment>
<accession>A0A0P9CP36</accession>
<dbReference type="Gene3D" id="3.50.50.60">
    <property type="entry name" value="FAD/NAD(P)-binding domain"/>
    <property type="match status" value="1"/>
</dbReference>
<comment type="caution">
    <text evidence="7">The sequence shown here is derived from an EMBL/GenBank/DDBJ whole genome shotgun (WGS) entry which is preliminary data.</text>
</comment>
<comment type="catalytic activity">
    <reaction evidence="4">
        <text>glycine + O2 + H2O = glyoxylate + H2O2 + NH4(+)</text>
        <dbReference type="Rhea" id="RHEA:11532"/>
        <dbReference type="ChEBI" id="CHEBI:15377"/>
        <dbReference type="ChEBI" id="CHEBI:15379"/>
        <dbReference type="ChEBI" id="CHEBI:16240"/>
        <dbReference type="ChEBI" id="CHEBI:28938"/>
        <dbReference type="ChEBI" id="CHEBI:36655"/>
        <dbReference type="ChEBI" id="CHEBI:57305"/>
        <dbReference type="EC" id="1.4.3.19"/>
    </reaction>
</comment>
<evidence type="ECO:0000313" key="8">
    <source>
        <dbReference type="Proteomes" id="UP000050482"/>
    </source>
</evidence>
<proteinExistence type="predicted"/>
<dbReference type="InterPro" id="IPR006076">
    <property type="entry name" value="FAD-dep_OxRdtase"/>
</dbReference>
<evidence type="ECO:0000259" key="6">
    <source>
        <dbReference type="Pfam" id="PF01266"/>
    </source>
</evidence>
<dbReference type="EC" id="1.4.3.19" evidence="5"/>
<dbReference type="InterPro" id="IPR012727">
    <property type="entry name" value="Gly_oxidase_ThiO"/>
</dbReference>
<dbReference type="EMBL" id="LJCO01000096">
    <property type="protein sequence ID" value="KPV40892.1"/>
    <property type="molecule type" value="Genomic_DNA"/>
</dbReference>
<organism evidence="7 8">
    <name type="scientific">Alicyclobacillus ferrooxydans</name>
    <dbReference type="NCBI Taxonomy" id="471514"/>
    <lineage>
        <taxon>Bacteria</taxon>
        <taxon>Bacillati</taxon>
        <taxon>Bacillota</taxon>
        <taxon>Bacilli</taxon>
        <taxon>Bacillales</taxon>
        <taxon>Alicyclobacillaceae</taxon>
        <taxon>Alicyclobacillus</taxon>
    </lineage>
</organism>
<dbReference type="NCBIfam" id="TIGR02352">
    <property type="entry name" value="thiamin_ThiO"/>
    <property type="match status" value="1"/>
</dbReference>
<protein>
    <recommendedName>
        <fullName evidence="5">glycine oxidase</fullName>
        <ecNumber evidence="5">1.4.3.19</ecNumber>
    </recommendedName>
</protein>
<evidence type="ECO:0000313" key="7">
    <source>
        <dbReference type="EMBL" id="KPV40892.1"/>
    </source>
</evidence>
<keyword evidence="2" id="KW-0784">Thiamine biosynthesis</keyword>
<dbReference type="AlphaFoldDB" id="A0A0P9CP36"/>
<dbReference type="PANTHER" id="PTHR13847:SF289">
    <property type="entry name" value="GLYCINE OXIDASE"/>
    <property type="match status" value="1"/>
</dbReference>
<evidence type="ECO:0000256" key="5">
    <source>
        <dbReference type="ARBA" id="ARBA00050018"/>
    </source>
</evidence>
<sequence>MTESFDVVVIGGGVIGMTGAWRLAQTGRRVLLLERDRTGAEASSAAAGMLGAQLEVSEPGPFYQLCLESRSLYQAFVDELLEYTGVDAQLIHNGIYQIAFTQDEVRALEEQMEWQIRGGARAEFLSSTEVTHEEPTVAENYGALYLPDDSNVYAPLLTRALSVAVKKSCSVVEGAEVTAIRPQSTGDFVVSAQNETYVAGAVVVAAGAWAQRLLPSFPGQIQPVKGQLLAIRPRQATLKHTLFNDHAYLVPKRNGTIVVGATEDREAGYNRDVTTDAIQCLLSSVKRIAPGLCDATFERSWIGLRPGSSDPHPWIGQLAASPGLHVAAGHFRNGILLAPVTANMLVDSVEGRPWPSHWQAFHPARASEKNEVTR</sequence>
<dbReference type="GO" id="GO:0009229">
    <property type="term" value="P:thiamine diphosphate biosynthetic process"/>
    <property type="evidence" value="ECO:0007669"/>
    <property type="project" value="UniProtKB-UniPathway"/>
</dbReference>
<dbReference type="InterPro" id="IPR036188">
    <property type="entry name" value="FAD/NAD-bd_sf"/>
</dbReference>
<dbReference type="SUPFAM" id="SSF54373">
    <property type="entry name" value="FAD-linked reductases, C-terminal domain"/>
    <property type="match status" value="1"/>
</dbReference>
<reference evidence="7 8" key="1">
    <citation type="submission" date="2015-09" db="EMBL/GenBank/DDBJ databases">
        <title>Draft genome sequence of Alicyclobacillus ferrooxydans DSM 22381.</title>
        <authorList>
            <person name="Hemp J."/>
        </authorList>
    </citation>
    <scope>NUCLEOTIDE SEQUENCE [LARGE SCALE GENOMIC DNA]</scope>
    <source>
        <strain evidence="7 8">TC-34</strain>
    </source>
</reference>
<dbReference type="Proteomes" id="UP000050482">
    <property type="component" value="Unassembled WGS sequence"/>
</dbReference>
<dbReference type="PATRIC" id="fig|471514.4.peg.1853"/>
<dbReference type="Gene3D" id="3.30.9.10">
    <property type="entry name" value="D-Amino Acid Oxidase, subunit A, domain 2"/>
    <property type="match status" value="1"/>
</dbReference>
<dbReference type="Pfam" id="PF01266">
    <property type="entry name" value="DAO"/>
    <property type="match status" value="1"/>
</dbReference>
<dbReference type="SUPFAM" id="SSF51905">
    <property type="entry name" value="FAD/NAD(P)-binding domain"/>
    <property type="match status" value="1"/>
</dbReference>
<dbReference type="UniPathway" id="UPA00060"/>
<dbReference type="GO" id="GO:0009228">
    <property type="term" value="P:thiamine biosynthetic process"/>
    <property type="evidence" value="ECO:0007669"/>
    <property type="project" value="UniProtKB-KW"/>
</dbReference>
<evidence type="ECO:0000256" key="2">
    <source>
        <dbReference type="ARBA" id="ARBA00022977"/>
    </source>
</evidence>
<dbReference type="GO" id="GO:0005737">
    <property type="term" value="C:cytoplasm"/>
    <property type="evidence" value="ECO:0007669"/>
    <property type="project" value="TreeGrafter"/>
</dbReference>
<gene>
    <name evidence="7" type="ORF">AN477_21695</name>
</gene>
<dbReference type="OrthoDB" id="9794226at2"/>
<dbReference type="RefSeq" id="WP_054971265.1">
    <property type="nucleotide sequence ID" value="NZ_LJCO01000096.1"/>
</dbReference>